<dbReference type="EMBL" id="BDGI01000149">
    <property type="protein sequence ID" value="GAV29981.1"/>
    <property type="molecule type" value="Genomic_DNA"/>
</dbReference>
<name>A0A1Q2YKH9_9ASCO</name>
<evidence type="ECO:0000313" key="3">
    <source>
        <dbReference type="Proteomes" id="UP000186136"/>
    </source>
</evidence>
<accession>A0A1Q2YKH9</accession>
<gene>
    <name evidence="2" type="ORF">PMKS-003487</name>
</gene>
<organism evidence="2 3">
    <name type="scientific">Pichia membranifaciens</name>
    <dbReference type="NCBI Taxonomy" id="4926"/>
    <lineage>
        <taxon>Eukaryota</taxon>
        <taxon>Fungi</taxon>
        <taxon>Dikarya</taxon>
        <taxon>Ascomycota</taxon>
        <taxon>Saccharomycotina</taxon>
        <taxon>Pichiomycetes</taxon>
        <taxon>Pichiales</taxon>
        <taxon>Pichiaceae</taxon>
        <taxon>Pichia</taxon>
    </lineage>
</organism>
<evidence type="ECO:0000313" key="2">
    <source>
        <dbReference type="EMBL" id="GAV29981.1"/>
    </source>
</evidence>
<sequence length="127" mass="13451">MGESSAVGPASSARRSSQELAEEEGAGHLRALESEADELGDKQREAACEHEDGDGVCQVRPAADDVCGHGSEVDPIDAEDEPREEGEREELAVCCNEDPEEEDEDAEHESADDGRVDSADLVGAEAK</sequence>
<feature type="compositionally biased region" description="Basic and acidic residues" evidence="1">
    <location>
        <begin position="25"/>
        <end position="50"/>
    </location>
</feature>
<proteinExistence type="predicted"/>
<feature type="compositionally biased region" description="Acidic residues" evidence="1">
    <location>
        <begin position="74"/>
        <end position="84"/>
    </location>
</feature>
<feature type="compositionally biased region" description="Acidic residues" evidence="1">
    <location>
        <begin position="97"/>
        <end position="107"/>
    </location>
</feature>
<reference evidence="2 3" key="1">
    <citation type="submission" date="2016-08" db="EMBL/GenBank/DDBJ databases">
        <title>Whole genome shotgun sequence of Pichia membranifaciens KS47-1.</title>
        <authorList>
            <person name="Konishi M."/>
            <person name="Ishida M."/>
            <person name="Arakawa T."/>
            <person name="Kato Y."/>
            <person name="Horiuchi J."/>
        </authorList>
    </citation>
    <scope>NUCLEOTIDE SEQUENCE [LARGE SCALE GENOMIC DNA]</scope>
    <source>
        <strain evidence="2 3">KS47-1</strain>
    </source>
</reference>
<evidence type="ECO:0000256" key="1">
    <source>
        <dbReference type="SAM" id="MobiDB-lite"/>
    </source>
</evidence>
<protein>
    <submittedName>
        <fullName evidence="2">Uncharacterized protein</fullName>
    </submittedName>
</protein>
<comment type="caution">
    <text evidence="2">The sequence shown here is derived from an EMBL/GenBank/DDBJ whole genome shotgun (WGS) entry which is preliminary data.</text>
</comment>
<keyword evidence="3" id="KW-1185">Reference proteome</keyword>
<feature type="region of interest" description="Disordered" evidence="1">
    <location>
        <begin position="1"/>
        <end position="127"/>
    </location>
</feature>
<feature type="compositionally biased region" description="Basic and acidic residues" evidence="1">
    <location>
        <begin position="108"/>
        <end position="118"/>
    </location>
</feature>
<dbReference type="Proteomes" id="UP000186136">
    <property type="component" value="Unassembled WGS sequence"/>
</dbReference>
<dbReference type="AlphaFoldDB" id="A0A1Q2YKH9"/>